<proteinExistence type="predicted"/>
<dbReference type="PANTHER" id="PTHR46401">
    <property type="entry name" value="GLYCOSYLTRANSFERASE WBBK-RELATED"/>
    <property type="match status" value="1"/>
</dbReference>
<dbReference type="GO" id="GO:0016757">
    <property type="term" value="F:glycosyltransferase activity"/>
    <property type="evidence" value="ECO:0007669"/>
    <property type="project" value="InterPro"/>
</dbReference>
<dbReference type="GO" id="GO:0009103">
    <property type="term" value="P:lipopolysaccharide biosynthetic process"/>
    <property type="evidence" value="ECO:0007669"/>
    <property type="project" value="TreeGrafter"/>
</dbReference>
<dbReference type="PANTHER" id="PTHR46401:SF2">
    <property type="entry name" value="GLYCOSYLTRANSFERASE WBBK-RELATED"/>
    <property type="match status" value="1"/>
</dbReference>
<name>A0A6J6SJU3_9ZZZZ</name>
<keyword evidence="1" id="KW-0808">Transferase</keyword>
<protein>
    <submittedName>
        <fullName evidence="4">Unannotated protein</fullName>
    </submittedName>
</protein>
<evidence type="ECO:0000256" key="1">
    <source>
        <dbReference type="ARBA" id="ARBA00022679"/>
    </source>
</evidence>
<dbReference type="EMBL" id="CAFBMT010000018">
    <property type="protein sequence ID" value="CAB4947144.1"/>
    <property type="molecule type" value="Genomic_DNA"/>
</dbReference>
<evidence type="ECO:0000313" key="7">
    <source>
        <dbReference type="EMBL" id="CAB4971120.1"/>
    </source>
</evidence>
<reference evidence="4" key="1">
    <citation type="submission" date="2020-05" db="EMBL/GenBank/DDBJ databases">
        <authorList>
            <person name="Chiriac C."/>
            <person name="Salcher M."/>
            <person name="Ghai R."/>
            <person name="Kavagutti S V."/>
        </authorList>
    </citation>
    <scope>NUCLEOTIDE SEQUENCE</scope>
</reference>
<dbReference type="EMBL" id="CAFBOL010000002">
    <property type="protein sequence ID" value="CAB4971120.1"/>
    <property type="molecule type" value="Genomic_DNA"/>
</dbReference>
<dbReference type="Gene3D" id="3.40.50.2000">
    <property type="entry name" value="Glycogen Phosphorylase B"/>
    <property type="match status" value="4"/>
</dbReference>
<evidence type="ECO:0000313" key="5">
    <source>
        <dbReference type="EMBL" id="CAB4846618.1"/>
    </source>
</evidence>
<feature type="domain" description="Glycosyl transferase family 1" evidence="2">
    <location>
        <begin position="620"/>
        <end position="787"/>
    </location>
</feature>
<dbReference type="InterPro" id="IPR001296">
    <property type="entry name" value="Glyco_trans_1"/>
</dbReference>
<dbReference type="SUPFAM" id="SSF53756">
    <property type="entry name" value="UDP-Glycosyltransferase/glycogen phosphorylase"/>
    <property type="match status" value="2"/>
</dbReference>
<dbReference type="EMBL" id="CAESGF010000019">
    <property type="protein sequence ID" value="CAB4364835.1"/>
    <property type="molecule type" value="Genomic_DNA"/>
</dbReference>
<evidence type="ECO:0000313" key="6">
    <source>
        <dbReference type="EMBL" id="CAB4947144.1"/>
    </source>
</evidence>
<dbReference type="EMBL" id="CAEZYF010000017">
    <property type="protein sequence ID" value="CAB4734827.1"/>
    <property type="molecule type" value="Genomic_DNA"/>
</dbReference>
<evidence type="ECO:0000313" key="3">
    <source>
        <dbReference type="EMBL" id="CAB4364835.1"/>
    </source>
</evidence>
<feature type="domain" description="Glycosyl transferase family 1" evidence="2">
    <location>
        <begin position="221"/>
        <end position="379"/>
    </location>
</feature>
<organism evidence="4">
    <name type="scientific">freshwater metagenome</name>
    <dbReference type="NCBI Taxonomy" id="449393"/>
    <lineage>
        <taxon>unclassified sequences</taxon>
        <taxon>metagenomes</taxon>
        <taxon>ecological metagenomes</taxon>
    </lineage>
</organism>
<sequence>MKVLIDVQGAQSSSALRGIGRYASALTEGIIRQSAGDDIHVLLNEAFPETAIALRARFGELLGADHVHSFSPVLGNSIPYGHDSRAWRATANEALRDAAISRIAPDVVLVTSLFEGRTDDAVVSAAGHGRWATAVVLYDLIPCVFPDTYLVDPGLTTWYRRRVEQLREADLLLAISEHSRSDAIEHLGALSDQVVNISGAVDPALFGAHDEPAQVDDVRRRFQLDKPYLMYTGGSDYRKNLDRLIKSYAHLPSEVRADHQLVIVCAMTSEVRQIFVKLVQACGLGDSEVVLTGFVSEQDLVTLYRECKAFVFPSWYEGFGLPVLEAMVAGRAVIGSATSSIPEVIGRDDALFDPNDVASISAAIQRVLTDDEFRSDLEQWAALRAPEFSWDNTADVALAAMRALPPCAEHGTPASSQRDALPRLAYLSPLPPGASGIADYSAELLPELAKFYDITLVLADAHPPVVDLGFPVASVQWFRANHRQFDRVLYQFGNSDFHVHMFGLLDEIPGVVVLHDFFLSGIIAHLDRSGTSPGEWTRSLYRSHGYHAAHDLAQAKGGDEMVFAYPTNLRVLQAADGVIVHSQHSQQLAQQWYGGEAAADWHVIPLLREPMATSIEARAAARQSLGIGPDEFVVSTFGHAAPTKLVDRVVAGFAASTLATRPHARLVVAGEPVPGPFGEGVVAAVERLGADRGKVTGRLSAQDYRNHLLACDVAVQLRTNSRGETSAAVLDCMNAGVPTIVNAHGSAADLPTGCVSMLPDEFTDQELAQALDSLADDAGRRAAVGLAGQELVHSAHSPAVCAAQYANVVESVASELHHRSGVRAHLSASAQGARTRSDLEDLAVALARSLPPRPRDAQWLVDIGGDSAGRSRANLAAGSTAVLRELLLNPPAGVRVEPVYATPKHGLRYARSFTARLLGISLWGVADDPVEFAAGDVFGWLDGVGRVGSAGDEWMTTLRAAGVEIRDSLVPE</sequence>
<gene>
    <name evidence="4" type="ORF">UFOPK2656_02421</name>
    <name evidence="5" type="ORF">UFOPK3267_00281</name>
    <name evidence="6" type="ORF">UFOPK3651_02597</name>
    <name evidence="7" type="ORF">UFOPK3931_00122</name>
    <name evidence="3" type="ORF">UFOPK4189_02594</name>
</gene>
<accession>A0A6J6SJU3</accession>
<evidence type="ECO:0000259" key="2">
    <source>
        <dbReference type="Pfam" id="PF00534"/>
    </source>
</evidence>
<dbReference type="CDD" id="cd03801">
    <property type="entry name" value="GT4_PimA-like"/>
    <property type="match status" value="1"/>
</dbReference>
<evidence type="ECO:0000313" key="4">
    <source>
        <dbReference type="EMBL" id="CAB4734827.1"/>
    </source>
</evidence>
<dbReference type="Pfam" id="PF00534">
    <property type="entry name" value="Glycos_transf_1"/>
    <property type="match status" value="2"/>
</dbReference>
<dbReference type="AlphaFoldDB" id="A0A6J6SJU3"/>
<dbReference type="EMBL" id="CAFBIY010000009">
    <property type="protein sequence ID" value="CAB4846618.1"/>
    <property type="molecule type" value="Genomic_DNA"/>
</dbReference>
<dbReference type="CDD" id="cd03809">
    <property type="entry name" value="GT4_MtfB-like"/>
    <property type="match status" value="1"/>
</dbReference>